<reference evidence="1 2" key="1">
    <citation type="journal article" date="2022" name="DNA Res.">
        <title>Chromosomal-level genome assembly of the orchid tree Bauhinia variegata (Leguminosae; Cercidoideae) supports the allotetraploid origin hypothesis of Bauhinia.</title>
        <authorList>
            <person name="Zhong Y."/>
            <person name="Chen Y."/>
            <person name="Zheng D."/>
            <person name="Pang J."/>
            <person name="Liu Y."/>
            <person name="Luo S."/>
            <person name="Meng S."/>
            <person name="Qian L."/>
            <person name="Wei D."/>
            <person name="Dai S."/>
            <person name="Zhou R."/>
        </authorList>
    </citation>
    <scope>NUCLEOTIDE SEQUENCE [LARGE SCALE GENOMIC DNA]</scope>
    <source>
        <strain evidence="1">BV-YZ2020</strain>
    </source>
</reference>
<name>A0ACB9KHJ2_BAUVA</name>
<proteinExistence type="predicted"/>
<gene>
    <name evidence="1" type="ORF">L6164_036345</name>
</gene>
<sequence>MGSLAESKPHAVLVPYPAQGHVTPMTKLAKLLHYKGFHITFVNTEFNHKRLLKSRGPNALDGLPDFHYETIPDGLPPSDADATQDIPSLCDSISKTCLGPFLDLLAKLKDSASKGLVPPVTCVVSDGVMTFSVKAAEIVGLPSVLFWTASACGFVGYSQYRNLVEKGLVPLKDESYLTNGYLDTVLDGIPGMKDIRLRDIPSFIRTTDPDDIMLNFFLREIEGDRKASVVVLNTFEEFEKDALEALSSMFPPLYPIGPLPMLVSQIQRAN</sequence>
<dbReference type="Proteomes" id="UP000828941">
    <property type="component" value="Chromosome 14"/>
</dbReference>
<evidence type="ECO:0000313" key="1">
    <source>
        <dbReference type="EMBL" id="KAI4296382.1"/>
    </source>
</evidence>
<accession>A0ACB9KHJ2</accession>
<organism evidence="1 2">
    <name type="scientific">Bauhinia variegata</name>
    <name type="common">Purple orchid tree</name>
    <name type="synonym">Phanera variegata</name>
    <dbReference type="NCBI Taxonomy" id="167791"/>
    <lineage>
        <taxon>Eukaryota</taxon>
        <taxon>Viridiplantae</taxon>
        <taxon>Streptophyta</taxon>
        <taxon>Embryophyta</taxon>
        <taxon>Tracheophyta</taxon>
        <taxon>Spermatophyta</taxon>
        <taxon>Magnoliopsida</taxon>
        <taxon>eudicotyledons</taxon>
        <taxon>Gunneridae</taxon>
        <taxon>Pentapetalae</taxon>
        <taxon>rosids</taxon>
        <taxon>fabids</taxon>
        <taxon>Fabales</taxon>
        <taxon>Fabaceae</taxon>
        <taxon>Cercidoideae</taxon>
        <taxon>Cercideae</taxon>
        <taxon>Bauhiniinae</taxon>
        <taxon>Bauhinia</taxon>
    </lineage>
</organism>
<keyword evidence="2" id="KW-1185">Reference proteome</keyword>
<evidence type="ECO:0000313" key="2">
    <source>
        <dbReference type="Proteomes" id="UP000828941"/>
    </source>
</evidence>
<dbReference type="EMBL" id="CM039439">
    <property type="protein sequence ID" value="KAI4296382.1"/>
    <property type="molecule type" value="Genomic_DNA"/>
</dbReference>
<protein>
    <submittedName>
        <fullName evidence="1">Uncharacterized protein</fullName>
    </submittedName>
</protein>
<comment type="caution">
    <text evidence="1">The sequence shown here is derived from an EMBL/GenBank/DDBJ whole genome shotgun (WGS) entry which is preliminary data.</text>
</comment>